<dbReference type="GO" id="GO:0003924">
    <property type="term" value="F:GTPase activity"/>
    <property type="evidence" value="ECO:0007669"/>
    <property type="project" value="TreeGrafter"/>
</dbReference>
<dbReference type="PANTHER" id="PTHR21231">
    <property type="entry name" value="XPA-BINDING PROTEIN 1-RELATED"/>
    <property type="match status" value="1"/>
</dbReference>
<evidence type="ECO:0000256" key="2">
    <source>
        <dbReference type="ARBA" id="ARBA00014587"/>
    </source>
</evidence>
<accession>A9BKS5</accession>
<dbReference type="InterPro" id="IPR027417">
    <property type="entry name" value="P-loop_NTPase"/>
</dbReference>
<dbReference type="PANTHER" id="PTHR21231:SF7">
    <property type="entry name" value="GPN-LOOP GTPASE 3"/>
    <property type="match status" value="1"/>
</dbReference>
<evidence type="ECO:0000256" key="5">
    <source>
        <dbReference type="ARBA" id="ARBA00023134"/>
    </source>
</evidence>
<evidence type="ECO:0000313" key="8">
    <source>
        <dbReference type="Proteomes" id="UP000243127"/>
    </source>
</evidence>
<name>A9BKS5_HEMAN</name>
<dbReference type="AlphaFoldDB" id="A9BKS5"/>
<evidence type="ECO:0000256" key="3">
    <source>
        <dbReference type="ARBA" id="ARBA00022741"/>
    </source>
</evidence>
<evidence type="ECO:0000313" key="7">
    <source>
        <dbReference type="EMBL" id="ABW98080.1"/>
    </source>
</evidence>
<gene>
    <name evidence="7" type="ORF">HAN_2g256</name>
</gene>
<dbReference type="CDD" id="cd17872">
    <property type="entry name" value="GPN3"/>
    <property type="match status" value="1"/>
</dbReference>
<comment type="function">
    <text evidence="6">Small GTPase required for proper nuclear import of RNA polymerase II and III (RNAPII and RNAPIII). May act at an RNAP assembly step prior to nuclear import.</text>
</comment>
<keyword evidence="7" id="KW-0542">Nucleomorph</keyword>
<dbReference type="InterPro" id="IPR030228">
    <property type="entry name" value="Gpn3"/>
</dbReference>
<dbReference type="Pfam" id="PF03029">
    <property type="entry name" value="ATP_bind_1"/>
    <property type="match status" value="1"/>
</dbReference>
<dbReference type="EMBL" id="CP000882">
    <property type="protein sequence ID" value="ABW98080.1"/>
    <property type="molecule type" value="Genomic_DNA"/>
</dbReference>
<protein>
    <recommendedName>
        <fullName evidence="2 6">GPN-loop GTPase 3</fullName>
    </recommendedName>
</protein>
<dbReference type="GO" id="GO:0005525">
    <property type="term" value="F:GTP binding"/>
    <property type="evidence" value="ECO:0007669"/>
    <property type="project" value="UniProtKB-KW"/>
</dbReference>
<dbReference type="RefSeq" id="XP_001712405.1">
    <property type="nucleotide sequence ID" value="XM_001712353.1"/>
</dbReference>
<keyword evidence="4 6" id="KW-0378">Hydrolase</keyword>
<dbReference type="Proteomes" id="UP000243127">
    <property type="component" value="Nucleomorph 2"/>
</dbReference>
<dbReference type="SUPFAM" id="SSF52540">
    <property type="entry name" value="P-loop containing nucleoside triphosphate hydrolases"/>
    <property type="match status" value="1"/>
</dbReference>
<dbReference type="InterPro" id="IPR004130">
    <property type="entry name" value="Gpn"/>
</dbReference>
<geneLocation type="nucleomorph" evidence="7"/>
<comment type="similarity">
    <text evidence="1 6">Belongs to the GPN-loop GTPase family.</text>
</comment>
<sequence>MNLGQLVMGPAGCGKSTYCLETYKNLTNLKNSVTMINLDPSIENLEYPDSIDIRDLIKIEDVMEEFSLGPNGGLIFCMEYFMDNLAWFDNQMDLKEKTNLIFDLPGQIELYTHCSLIRDFANYLKKTTEISLYSIFLLDCQFIGDLGKFFGGTITALCCMLSLEIPHFNILTKIDLINHIPYSVFEKFLFPCHEIFSKELHEIIDPKYRKLTRSLVKLLIDFSMVQFIPLDLTRPEQLTNFLDLLKMPME</sequence>
<keyword evidence="3 6" id="KW-0547">Nucleotide-binding</keyword>
<reference evidence="7 8" key="1">
    <citation type="journal article" date="2007" name="Proc. Natl. Acad. Sci. U.S.A.">
        <title>Nucleomorph genome of Hemiselmis andersenii reveals complete intron loss and compaction as a driver of protein structure and function.</title>
        <authorList>
            <person name="Lane C.E."/>
            <person name="van den Heuvel K."/>
            <person name="Kozera C."/>
            <person name="Curtis B.A."/>
            <person name="Parsons B.J."/>
            <person name="Bowman S."/>
            <person name="Archibald J.M."/>
        </authorList>
    </citation>
    <scope>NUCLEOTIDE SEQUENCE [LARGE SCALE GENOMIC DNA]</scope>
    <source>
        <strain evidence="7 8">CCMP644</strain>
    </source>
</reference>
<evidence type="ECO:0000256" key="6">
    <source>
        <dbReference type="RuleBase" id="RU365059"/>
    </source>
</evidence>
<evidence type="ECO:0000256" key="1">
    <source>
        <dbReference type="ARBA" id="ARBA00005290"/>
    </source>
</evidence>
<proteinExistence type="inferred from homology"/>
<keyword evidence="5 6" id="KW-0342">GTP-binding</keyword>
<dbReference type="GeneID" id="5739367"/>
<comment type="subunit">
    <text evidence="6">Binds to RNA polymerase II (RNAPII).</text>
</comment>
<dbReference type="Gene3D" id="3.40.50.300">
    <property type="entry name" value="P-loop containing nucleotide triphosphate hydrolases"/>
    <property type="match status" value="1"/>
</dbReference>
<evidence type="ECO:0000256" key="4">
    <source>
        <dbReference type="ARBA" id="ARBA00022801"/>
    </source>
</evidence>
<organism evidence="7 8">
    <name type="scientific">Hemiselmis andersenii</name>
    <name type="common">Cryptophyte alga</name>
    <dbReference type="NCBI Taxonomy" id="464988"/>
    <lineage>
        <taxon>Eukaryota</taxon>
        <taxon>Cryptophyceae</taxon>
        <taxon>Cryptomonadales</taxon>
        <taxon>Hemiselmidaceae</taxon>
        <taxon>Hemiselmis</taxon>
    </lineage>
</organism>